<dbReference type="Proteomes" id="UP000261105">
    <property type="component" value="Unassembled WGS sequence"/>
</dbReference>
<dbReference type="SUPFAM" id="SSF142795">
    <property type="entry name" value="CAC2185-like"/>
    <property type="match status" value="1"/>
</dbReference>
<evidence type="ECO:0000313" key="1">
    <source>
        <dbReference type="EMBL" id="RGN82468.1"/>
    </source>
</evidence>
<dbReference type="Pfam" id="PF08942">
    <property type="entry name" value="DUF1919"/>
    <property type="match status" value="1"/>
</dbReference>
<comment type="caution">
    <text evidence="1">The sequence shown here is derived from an EMBL/GenBank/DDBJ whole genome shotgun (WGS) entry which is preliminary data.</text>
</comment>
<accession>A0A3E5E0Y8</accession>
<dbReference type="AlphaFoldDB" id="A0A3E5E0Y8"/>
<evidence type="ECO:0000313" key="2">
    <source>
        <dbReference type="Proteomes" id="UP000261105"/>
    </source>
</evidence>
<proteinExistence type="predicted"/>
<sequence>MKNTNVTLITSNCAGGIIYHWTSNCAGGIIYHWLGLKFNSPFINLCLTNDDYIRALENFDDFINTPILECKTENVDYPVGIGWGGIKIYFMHYDTFENAYSKWKERIKRIHRENMCVWFTNWSGDESILERFDKLPFKNKIIFDLINYHLKIK</sequence>
<dbReference type="InterPro" id="IPR037226">
    <property type="entry name" value="CAC2185-like_sf"/>
</dbReference>
<gene>
    <name evidence="1" type="ORF">DXB38_17050</name>
</gene>
<name>A0A3E5E0Y8_9FIRM</name>
<reference evidence="1 2" key="1">
    <citation type="submission" date="2018-08" db="EMBL/GenBank/DDBJ databases">
        <title>A genome reference for cultivated species of the human gut microbiota.</title>
        <authorList>
            <person name="Zou Y."/>
            <person name="Xue W."/>
            <person name="Luo G."/>
        </authorList>
    </citation>
    <scope>NUCLEOTIDE SEQUENCE [LARGE SCALE GENOMIC DNA]</scope>
    <source>
        <strain evidence="1 2">OM03-6</strain>
    </source>
</reference>
<dbReference type="InterPro" id="IPR015037">
    <property type="entry name" value="DUF1919"/>
</dbReference>
<dbReference type="EMBL" id="QSUZ01000064">
    <property type="protein sequence ID" value="RGN82468.1"/>
    <property type="molecule type" value="Genomic_DNA"/>
</dbReference>
<protein>
    <submittedName>
        <fullName evidence="1">DUF1919 domain-containing protein</fullName>
    </submittedName>
</protein>
<organism evidence="1 2">
    <name type="scientific">Blautia obeum</name>
    <dbReference type="NCBI Taxonomy" id="40520"/>
    <lineage>
        <taxon>Bacteria</taxon>
        <taxon>Bacillati</taxon>
        <taxon>Bacillota</taxon>
        <taxon>Clostridia</taxon>
        <taxon>Lachnospirales</taxon>
        <taxon>Lachnospiraceae</taxon>
        <taxon>Blautia</taxon>
    </lineage>
</organism>